<reference evidence="1" key="1">
    <citation type="submission" date="2020-04" db="EMBL/GenBank/DDBJ databases">
        <authorList>
            <person name="Alioto T."/>
            <person name="Alioto T."/>
            <person name="Gomez Garrido J."/>
        </authorList>
    </citation>
    <scope>NUCLEOTIDE SEQUENCE</scope>
    <source>
        <strain evidence="1">A484AB</strain>
    </source>
</reference>
<gene>
    <name evidence="1" type="ORF">PACLA_8A082948</name>
</gene>
<organism evidence="1 2">
    <name type="scientific">Paramuricea clavata</name>
    <name type="common">Red gorgonian</name>
    <name type="synonym">Violescent sea-whip</name>
    <dbReference type="NCBI Taxonomy" id="317549"/>
    <lineage>
        <taxon>Eukaryota</taxon>
        <taxon>Metazoa</taxon>
        <taxon>Cnidaria</taxon>
        <taxon>Anthozoa</taxon>
        <taxon>Octocorallia</taxon>
        <taxon>Malacalcyonacea</taxon>
        <taxon>Plexauridae</taxon>
        <taxon>Paramuricea</taxon>
    </lineage>
</organism>
<feature type="non-terminal residue" evidence="1">
    <location>
        <position position="1"/>
    </location>
</feature>
<name>A0A6S7LS32_PARCT</name>
<dbReference type="PANTHER" id="PTHR47326">
    <property type="entry name" value="TRANSPOSABLE ELEMENT TC3 TRANSPOSASE-LIKE PROTEIN"/>
    <property type="match status" value="1"/>
</dbReference>
<protein>
    <submittedName>
        <fullName evidence="1">Uncharacterized protein</fullName>
    </submittedName>
</protein>
<comment type="caution">
    <text evidence="1">The sequence shown here is derived from an EMBL/GenBank/DDBJ whole genome shotgun (WGS) entry which is preliminary data.</text>
</comment>
<dbReference type="EMBL" id="CACRXK020030436">
    <property type="protein sequence ID" value="CAB4042592.1"/>
    <property type="molecule type" value="Genomic_DNA"/>
</dbReference>
<dbReference type="OrthoDB" id="10045385at2759"/>
<dbReference type="GO" id="GO:0003676">
    <property type="term" value="F:nucleic acid binding"/>
    <property type="evidence" value="ECO:0007669"/>
    <property type="project" value="InterPro"/>
</dbReference>
<evidence type="ECO:0000313" key="2">
    <source>
        <dbReference type="Proteomes" id="UP001152795"/>
    </source>
</evidence>
<sequence length="217" mass="25458">AAIKRTSDKFLTEGTCLDLNKGRSGRMRTGRTMENSDLVRQSLEENGQRSTNLLEDEWSWIKPMHVQIVKIDLKFHPYVLIRRQELKEGDPAQRLVFCNRFVDTNPGFHDQLIVSDEAVFSLNSEVNSRKVVKYAEYGAEQVMVWAGLTRAGAVLGLHFVEWNLDSREYLRIIRYHVIQRDFRETNNRRVMWWQQDGAPCHISNATMRYLRRQFPGK</sequence>
<dbReference type="Proteomes" id="UP001152795">
    <property type="component" value="Unassembled WGS sequence"/>
</dbReference>
<dbReference type="PANTHER" id="PTHR47326:SF1">
    <property type="entry name" value="HTH PSQ-TYPE DOMAIN-CONTAINING PROTEIN"/>
    <property type="match status" value="1"/>
</dbReference>
<feature type="non-terminal residue" evidence="1">
    <location>
        <position position="217"/>
    </location>
</feature>
<dbReference type="Gene3D" id="3.30.420.10">
    <property type="entry name" value="Ribonuclease H-like superfamily/Ribonuclease H"/>
    <property type="match status" value="1"/>
</dbReference>
<keyword evidence="2" id="KW-1185">Reference proteome</keyword>
<dbReference type="InterPro" id="IPR036397">
    <property type="entry name" value="RNaseH_sf"/>
</dbReference>
<evidence type="ECO:0000313" key="1">
    <source>
        <dbReference type="EMBL" id="CAB4042592.1"/>
    </source>
</evidence>
<accession>A0A6S7LS32</accession>
<dbReference type="AlphaFoldDB" id="A0A6S7LS32"/>
<proteinExistence type="predicted"/>